<keyword evidence="5" id="KW-0812">Transmembrane</keyword>
<dbReference type="Gene3D" id="1.20.1600.10">
    <property type="entry name" value="Outer membrane efflux proteins (OEP)"/>
    <property type="match status" value="1"/>
</dbReference>
<dbReference type="AlphaFoldDB" id="A0A418V0C1"/>
<evidence type="ECO:0000256" key="8">
    <source>
        <dbReference type="SAM" id="Coils"/>
    </source>
</evidence>
<evidence type="ECO:0000256" key="7">
    <source>
        <dbReference type="ARBA" id="ARBA00023237"/>
    </source>
</evidence>
<evidence type="ECO:0000256" key="2">
    <source>
        <dbReference type="ARBA" id="ARBA00007613"/>
    </source>
</evidence>
<sequence>MLTWLRAAPGWQAADYAYRASELQLQAARIRAGLSVSAGGTLAATKIPWDSGEWVNSSSVNVTVSASVLPWSPAREALRSAERSHQAAATELRRTRADLTVQLVRAYAGAGQAAAALSLARAQRDLAAQVFAAAQAQRSAGVIPAEALLERQTALQNAEAGQAQAERGVTLAVNQLRRLLNRDVTLPNTPTASAPLTFRVSDLNEAGLIARALSTRPEVARAAVSVQDAQASLRAAELDARLPDLNASGQFGEIGSSDSASGKRVSGSFNLKTGVASAQATFPLSDTSKLPTGAVLSLSATLPLLGRTQGNVLEQARLGLQQAILALENARESVTLDVRTRLSEYLDEQGAQVALQTGVTRAQTVLDATRARQGAGTATPLDVRQAELGLAQAQSTLQAAQDRLAVAALTLMQASGDLDHWLLAALPALSPTPVSPVPVSPAPGGRP</sequence>
<name>A0A418V0C1_9DEIO</name>
<gene>
    <name evidence="9" type="ORF">D3875_22490</name>
</gene>
<proteinExistence type="inferred from homology"/>
<keyword evidence="8" id="KW-0175">Coiled coil</keyword>
<evidence type="ECO:0000313" key="10">
    <source>
        <dbReference type="Proteomes" id="UP000286287"/>
    </source>
</evidence>
<keyword evidence="6" id="KW-0472">Membrane</keyword>
<keyword evidence="10" id="KW-1185">Reference proteome</keyword>
<feature type="coiled-coil region" evidence="8">
    <location>
        <begin position="383"/>
        <end position="410"/>
    </location>
</feature>
<dbReference type="InterPro" id="IPR051906">
    <property type="entry name" value="TolC-like"/>
</dbReference>
<dbReference type="Proteomes" id="UP000286287">
    <property type="component" value="Unassembled WGS sequence"/>
</dbReference>
<protein>
    <submittedName>
        <fullName evidence="9">TolC family protein</fullName>
    </submittedName>
</protein>
<evidence type="ECO:0000256" key="6">
    <source>
        <dbReference type="ARBA" id="ARBA00023136"/>
    </source>
</evidence>
<evidence type="ECO:0000313" key="9">
    <source>
        <dbReference type="EMBL" id="RJF69177.1"/>
    </source>
</evidence>
<dbReference type="GO" id="GO:0015288">
    <property type="term" value="F:porin activity"/>
    <property type="evidence" value="ECO:0007669"/>
    <property type="project" value="TreeGrafter"/>
</dbReference>
<dbReference type="PANTHER" id="PTHR30026:SF20">
    <property type="entry name" value="OUTER MEMBRANE PROTEIN TOLC"/>
    <property type="match status" value="1"/>
</dbReference>
<evidence type="ECO:0000256" key="4">
    <source>
        <dbReference type="ARBA" id="ARBA00022452"/>
    </source>
</evidence>
<dbReference type="GO" id="GO:0015562">
    <property type="term" value="F:efflux transmembrane transporter activity"/>
    <property type="evidence" value="ECO:0007669"/>
    <property type="project" value="InterPro"/>
</dbReference>
<organism evidence="9 10">
    <name type="scientific">Deinococcus cavernae</name>
    <dbReference type="NCBI Taxonomy" id="2320857"/>
    <lineage>
        <taxon>Bacteria</taxon>
        <taxon>Thermotogati</taxon>
        <taxon>Deinococcota</taxon>
        <taxon>Deinococci</taxon>
        <taxon>Deinococcales</taxon>
        <taxon>Deinococcaceae</taxon>
        <taxon>Deinococcus</taxon>
    </lineage>
</organism>
<dbReference type="InterPro" id="IPR003423">
    <property type="entry name" value="OMP_efflux"/>
</dbReference>
<keyword evidence="7" id="KW-0998">Cell outer membrane</keyword>
<dbReference type="SUPFAM" id="SSF56954">
    <property type="entry name" value="Outer membrane efflux proteins (OEP)"/>
    <property type="match status" value="1"/>
</dbReference>
<keyword evidence="4" id="KW-1134">Transmembrane beta strand</keyword>
<dbReference type="OrthoDB" id="63572at2"/>
<comment type="similarity">
    <text evidence="2">Belongs to the outer membrane factor (OMF) (TC 1.B.17) family.</text>
</comment>
<evidence type="ECO:0000256" key="5">
    <source>
        <dbReference type="ARBA" id="ARBA00022692"/>
    </source>
</evidence>
<comment type="caution">
    <text evidence="9">The sequence shown here is derived from an EMBL/GenBank/DDBJ whole genome shotgun (WGS) entry which is preliminary data.</text>
</comment>
<reference evidence="9 10" key="1">
    <citation type="submission" date="2018-09" db="EMBL/GenBank/DDBJ databases">
        <authorList>
            <person name="Zhu H."/>
        </authorList>
    </citation>
    <scope>NUCLEOTIDE SEQUENCE [LARGE SCALE GENOMIC DNA]</scope>
    <source>
        <strain evidence="9 10">K2S05-167</strain>
    </source>
</reference>
<dbReference type="EMBL" id="QYUJ01000030">
    <property type="protein sequence ID" value="RJF69177.1"/>
    <property type="molecule type" value="Genomic_DNA"/>
</dbReference>
<comment type="subcellular location">
    <subcellularLocation>
        <location evidence="1">Cell outer membrane</location>
    </subcellularLocation>
</comment>
<dbReference type="Pfam" id="PF02321">
    <property type="entry name" value="OEP"/>
    <property type="match status" value="2"/>
</dbReference>
<evidence type="ECO:0000256" key="3">
    <source>
        <dbReference type="ARBA" id="ARBA00022448"/>
    </source>
</evidence>
<dbReference type="PANTHER" id="PTHR30026">
    <property type="entry name" value="OUTER MEMBRANE PROTEIN TOLC"/>
    <property type="match status" value="1"/>
</dbReference>
<evidence type="ECO:0000256" key="1">
    <source>
        <dbReference type="ARBA" id="ARBA00004442"/>
    </source>
</evidence>
<dbReference type="GO" id="GO:1990281">
    <property type="term" value="C:efflux pump complex"/>
    <property type="evidence" value="ECO:0007669"/>
    <property type="project" value="TreeGrafter"/>
</dbReference>
<keyword evidence="3" id="KW-0813">Transport</keyword>
<accession>A0A418V0C1</accession>
<dbReference type="GO" id="GO:0009279">
    <property type="term" value="C:cell outer membrane"/>
    <property type="evidence" value="ECO:0007669"/>
    <property type="project" value="UniProtKB-SubCell"/>
</dbReference>